<dbReference type="Pfam" id="PF01553">
    <property type="entry name" value="Acyltransferase"/>
    <property type="match status" value="2"/>
</dbReference>
<gene>
    <name evidence="3" type="ORF">CTEN210_14379</name>
</gene>
<keyword evidence="4" id="KW-1185">Reference proteome</keyword>
<keyword evidence="1" id="KW-1133">Transmembrane helix</keyword>
<dbReference type="SMART" id="SM00563">
    <property type="entry name" value="PlsC"/>
    <property type="match status" value="1"/>
</dbReference>
<feature type="transmembrane region" description="Helical" evidence="1">
    <location>
        <begin position="47"/>
        <end position="63"/>
    </location>
</feature>
<accession>A0AAD3HCC0</accession>
<protein>
    <recommendedName>
        <fullName evidence="2">Phospholipid/glycerol acyltransferase domain-containing protein</fullName>
    </recommendedName>
</protein>
<dbReference type="PANTHER" id="PTHR31605:SF0">
    <property type="entry name" value="GLYCEROL-3-PHOSPHATE O-ACYLTRANSFERASE 1"/>
    <property type="match status" value="1"/>
</dbReference>
<evidence type="ECO:0000313" key="4">
    <source>
        <dbReference type="Proteomes" id="UP001054902"/>
    </source>
</evidence>
<dbReference type="GO" id="GO:0008654">
    <property type="term" value="P:phospholipid biosynthetic process"/>
    <property type="evidence" value="ECO:0007669"/>
    <property type="project" value="TreeGrafter"/>
</dbReference>
<name>A0AAD3HCC0_9STRA</name>
<dbReference type="CDD" id="cd07992">
    <property type="entry name" value="LPLAT_AAK14816-like"/>
    <property type="match status" value="1"/>
</dbReference>
<dbReference type="Proteomes" id="UP001054902">
    <property type="component" value="Unassembled WGS sequence"/>
</dbReference>
<feature type="transmembrane region" description="Helical" evidence="1">
    <location>
        <begin position="70"/>
        <end position="86"/>
    </location>
</feature>
<organism evidence="3 4">
    <name type="scientific">Chaetoceros tenuissimus</name>
    <dbReference type="NCBI Taxonomy" id="426638"/>
    <lineage>
        <taxon>Eukaryota</taxon>
        <taxon>Sar</taxon>
        <taxon>Stramenopiles</taxon>
        <taxon>Ochrophyta</taxon>
        <taxon>Bacillariophyta</taxon>
        <taxon>Coscinodiscophyceae</taxon>
        <taxon>Chaetocerotophycidae</taxon>
        <taxon>Chaetocerotales</taxon>
        <taxon>Chaetocerotaceae</taxon>
        <taxon>Chaetoceros</taxon>
    </lineage>
</organism>
<dbReference type="InterPro" id="IPR002123">
    <property type="entry name" value="Plipid/glycerol_acylTrfase"/>
</dbReference>
<feature type="transmembrane region" description="Helical" evidence="1">
    <location>
        <begin position="522"/>
        <end position="544"/>
    </location>
</feature>
<dbReference type="GO" id="GO:0016287">
    <property type="term" value="F:glycerone-phosphate O-acyltransferase activity"/>
    <property type="evidence" value="ECO:0007669"/>
    <property type="project" value="TreeGrafter"/>
</dbReference>
<feature type="transmembrane region" description="Helical" evidence="1">
    <location>
        <begin position="550"/>
        <end position="569"/>
    </location>
</feature>
<feature type="domain" description="Phospholipid/glycerol acyltransferase" evidence="2">
    <location>
        <begin position="103"/>
        <end position="310"/>
    </location>
</feature>
<dbReference type="SUPFAM" id="SSF69593">
    <property type="entry name" value="Glycerol-3-phosphate (1)-acyltransferase"/>
    <property type="match status" value="2"/>
</dbReference>
<reference evidence="3 4" key="1">
    <citation type="journal article" date="2021" name="Sci. Rep.">
        <title>The genome of the diatom Chaetoceros tenuissimus carries an ancient integrated fragment of an extant virus.</title>
        <authorList>
            <person name="Hongo Y."/>
            <person name="Kimura K."/>
            <person name="Takaki Y."/>
            <person name="Yoshida Y."/>
            <person name="Baba S."/>
            <person name="Kobayashi G."/>
            <person name="Nagasaki K."/>
            <person name="Hano T."/>
            <person name="Tomaru Y."/>
        </authorList>
    </citation>
    <scope>NUCLEOTIDE SEQUENCE [LARGE SCALE GENOMIC DNA]</scope>
    <source>
        <strain evidence="3 4">NIES-3715</strain>
    </source>
</reference>
<comment type="caution">
    <text evidence="3">The sequence shown here is derived from an EMBL/GenBank/DDBJ whole genome shotgun (WGS) entry which is preliminary data.</text>
</comment>
<evidence type="ECO:0000259" key="2">
    <source>
        <dbReference type="SMART" id="SM00563"/>
    </source>
</evidence>
<feature type="transmembrane region" description="Helical" evidence="1">
    <location>
        <begin position="470"/>
        <end position="492"/>
    </location>
</feature>
<evidence type="ECO:0000256" key="1">
    <source>
        <dbReference type="SAM" id="Phobius"/>
    </source>
</evidence>
<dbReference type="EMBL" id="BLLK01000060">
    <property type="protein sequence ID" value="GFH57903.1"/>
    <property type="molecule type" value="Genomic_DNA"/>
</dbReference>
<evidence type="ECO:0000313" key="3">
    <source>
        <dbReference type="EMBL" id="GFH57903.1"/>
    </source>
</evidence>
<dbReference type="GO" id="GO:0004366">
    <property type="term" value="F:glycerol-3-phosphate O-acyltransferase activity"/>
    <property type="evidence" value="ECO:0007669"/>
    <property type="project" value="TreeGrafter"/>
</dbReference>
<sequence>MSFEPSSRTKNNFARTQLVVFFVILLLAVDSINPVKIFMHVFPQFKPWQIAITCLALMIYVFISEMKQMLYFSVKIFFHSILSIFFREVSIIGKQNIPNYGPVLFCGNHANQFIDSVVMLSTCKRTVSYLIAEKSYNRPIVGDIAWAMGAVPVKRAQDSAKRGTGEIMKMVDVDGEGNENNFKLIGKGTKFTKECEVKDKIRVPGSSIGLKIVAIESDSEIIVESSDPKNDIASEPLSFDILKRVDQKVVYEKVLSKLASGGTIGIFPEGGSHDRTDLLPLKAGVAIIAYSALEQEGLSVPIVPVGLNYFRGHRFRGRVTVEFGKPIYVDPKRLKDYMTGGEERRSACNEVLGRITDSMRSVIVSAPDYQTLKVIHTARRLYRSKYMSSWEKQDLSRRFAEGYKKLLTMTGGSPPKEWLELQKRIKDYQKELDDLGIRDYQVPLLLEETNETIGDIALSGMRLLFKIAEIILLIGVSAIPALFLNLPVGLIARLWALRRREKALAASKVKIKGMDVMLSEKVVLCIVLVPSLWVFYGILIYFITDWDLPTIWFVFSSFPLFSYMGIITAEAGMIDLKDLRPIIIRLFPSTRKRISVLPSQRRKLQNDLRQFVKDIGPSLGKLYTEKELNWADFQMTSRKLQELESDHEKES</sequence>
<keyword evidence="1" id="KW-0472">Membrane</keyword>
<dbReference type="PANTHER" id="PTHR31605">
    <property type="entry name" value="GLYCEROL-3-PHOSPHATE O-ACYLTRANSFERASE 1"/>
    <property type="match status" value="1"/>
</dbReference>
<keyword evidence="1" id="KW-0812">Transmembrane</keyword>
<dbReference type="InterPro" id="IPR052744">
    <property type="entry name" value="GPAT/DAPAT"/>
</dbReference>
<proteinExistence type="predicted"/>
<dbReference type="AlphaFoldDB" id="A0AAD3HCC0"/>